<dbReference type="SUPFAM" id="SSF51735">
    <property type="entry name" value="NAD(P)-binding Rossmann-fold domains"/>
    <property type="match status" value="1"/>
</dbReference>
<dbReference type="InterPro" id="IPR001509">
    <property type="entry name" value="Epimerase_deHydtase"/>
</dbReference>
<dbReference type="EMBL" id="LCKX01000006">
    <property type="protein sequence ID" value="KKU07745.1"/>
    <property type="molecule type" value="Genomic_DNA"/>
</dbReference>
<evidence type="ECO:0000256" key="1">
    <source>
        <dbReference type="ARBA" id="ARBA00007637"/>
    </source>
</evidence>
<dbReference type="Pfam" id="PF01370">
    <property type="entry name" value="Epimerase"/>
    <property type="match status" value="1"/>
</dbReference>
<dbReference type="PANTHER" id="PTHR43000">
    <property type="entry name" value="DTDP-D-GLUCOSE 4,6-DEHYDRATASE-RELATED"/>
    <property type="match status" value="1"/>
</dbReference>
<organism evidence="3 4">
    <name type="scientific">Candidatus Magasanikbacteria bacterium GW2011_GWA2_45_39</name>
    <dbReference type="NCBI Taxonomy" id="1619041"/>
    <lineage>
        <taxon>Bacteria</taxon>
        <taxon>Candidatus Magasanikiibacteriota</taxon>
    </lineage>
</organism>
<dbReference type="InterPro" id="IPR036291">
    <property type="entry name" value="NAD(P)-bd_dom_sf"/>
</dbReference>
<dbReference type="AlphaFoldDB" id="A0A0G1QGI6"/>
<gene>
    <name evidence="3" type="ORF">UX10_C0006G0016</name>
</gene>
<evidence type="ECO:0000313" key="3">
    <source>
        <dbReference type="EMBL" id="KKU07745.1"/>
    </source>
</evidence>
<feature type="domain" description="NAD-dependent epimerase/dehydratase" evidence="2">
    <location>
        <begin position="10"/>
        <end position="241"/>
    </location>
</feature>
<proteinExistence type="inferred from homology"/>
<protein>
    <submittedName>
        <fullName evidence="3">dTDP-glucose 4,6-dehydratase</fullName>
    </submittedName>
</protein>
<evidence type="ECO:0000259" key="2">
    <source>
        <dbReference type="Pfam" id="PF01370"/>
    </source>
</evidence>
<comment type="caution">
    <text evidence="3">The sequence shown here is derived from an EMBL/GenBank/DDBJ whole genome shotgun (WGS) entry which is preliminary data.</text>
</comment>
<dbReference type="Proteomes" id="UP000033999">
    <property type="component" value="Unassembled WGS sequence"/>
</dbReference>
<sequence>MTTDLRGIRIAITGANGFIGLHLVRALVKLGAEIYALVDPGNNLERLKKLGVTSVVITQWDKKTLQHILAEINPAGIIHLRARINQTNAVERDLFFHTNFENTKELAEAALTLKHLKTFLRVGTIAEYGGSPAPFNEEIPGQPISDYGKSKLAATLWLKELQKKHSFPLATVRLSLVYGSGQSPHSYLIPNVIKSCLEKKNFYISSNGNQTRDPLFIDDAVEGLVLAFNSREAHGEIINMGLGKEHTVLAIAECINEILGNPIAVKTGGQPNRLGENDHYWNDIRKAKRILGWSPTTSLTEGLKKTISWYKEHQSVFT</sequence>
<comment type="similarity">
    <text evidence="1">Belongs to the NAD(P)-dependent epimerase/dehydratase family.</text>
</comment>
<reference evidence="3 4" key="1">
    <citation type="journal article" date="2015" name="Nature">
        <title>rRNA introns, odd ribosomes, and small enigmatic genomes across a large radiation of phyla.</title>
        <authorList>
            <person name="Brown C.T."/>
            <person name="Hug L.A."/>
            <person name="Thomas B.C."/>
            <person name="Sharon I."/>
            <person name="Castelle C.J."/>
            <person name="Singh A."/>
            <person name="Wilkins M.J."/>
            <person name="Williams K.H."/>
            <person name="Banfield J.F."/>
        </authorList>
    </citation>
    <scope>NUCLEOTIDE SEQUENCE [LARGE SCALE GENOMIC DNA]</scope>
</reference>
<evidence type="ECO:0000313" key="4">
    <source>
        <dbReference type="Proteomes" id="UP000033999"/>
    </source>
</evidence>
<name>A0A0G1QGI6_9BACT</name>
<accession>A0A0G1QGI6</accession>
<dbReference type="Gene3D" id="3.40.50.720">
    <property type="entry name" value="NAD(P)-binding Rossmann-like Domain"/>
    <property type="match status" value="1"/>
</dbReference>